<accession>A0ABY7CYM5</accession>
<protein>
    <recommendedName>
        <fullName evidence="4">PiggyBac transposable element-derived protein domain-containing protein</fullName>
    </recommendedName>
</protein>
<keyword evidence="3" id="KW-1185">Reference proteome</keyword>
<evidence type="ECO:0000313" key="2">
    <source>
        <dbReference type="EMBL" id="WAQ89730.1"/>
    </source>
</evidence>
<dbReference type="GeneID" id="77802223"/>
<dbReference type="EMBL" id="CP110431">
    <property type="protein sequence ID" value="WAQ89730.1"/>
    <property type="molecule type" value="Genomic_DNA"/>
</dbReference>
<evidence type="ECO:0000313" key="3">
    <source>
        <dbReference type="Proteomes" id="UP001164743"/>
    </source>
</evidence>
<dbReference type="PANTHER" id="PTHR31912">
    <property type="entry name" value="IP13529P"/>
    <property type="match status" value="1"/>
</dbReference>
<feature type="compositionally biased region" description="Low complexity" evidence="1">
    <location>
        <begin position="60"/>
        <end position="71"/>
    </location>
</feature>
<dbReference type="Proteomes" id="UP001164743">
    <property type="component" value="Chromosome 11A"/>
</dbReference>
<proteinExistence type="predicted"/>
<evidence type="ECO:0000256" key="1">
    <source>
        <dbReference type="SAM" id="MobiDB-lite"/>
    </source>
</evidence>
<sequence length="446" mass="50948">MAIPPTQPDEEMVWTAARDQSPSPDYEESGTSHDNNLQRDLAFVDENSAFGDSLSDTDSHYSMDSSGSNSSEELGWDGLFDADHPEVPGKPLPGADANDQGQGNAGTPRLRRNWDWWPFKNKQYLVGTMVIGHTRTIISRVMYNHVRMMFDISAVELPDWTTVRRVKSNLRKMVGLEVLGHRSVVGTPVHTLSLKKLIALKLANPIVEPHIQYYPEQANGRQIYKLSQSEKWLKELGPDTRAQMVRQDGRDYYLHELVQMQSNLLVIPKFFYEYKGRMYARHSVADFCVEYPVMDSPDGTLMSTLCGNKIYGVIRAAQKKTMAYLQFFLQISADGVWIRNGIQSWVAIIANCYRLWETSKELRTKTLVGDLGGELGIRDSINRQIFMYAYDIRARGAEATTANHLFTERIDRLDQTNKPRLFNSFFRVPGEFLFWFAAFVMCDVLL</sequence>
<dbReference type="RefSeq" id="XP_053025285.1">
    <property type="nucleotide sequence ID" value="XM_053161328.1"/>
</dbReference>
<name>A0ABY7CYM5_9BASI</name>
<feature type="region of interest" description="Disordered" evidence="1">
    <location>
        <begin position="1"/>
        <end position="109"/>
    </location>
</feature>
<reference evidence="2" key="1">
    <citation type="submission" date="2022-10" db="EMBL/GenBank/DDBJ databases">
        <title>Puccinia triticina Genome sequencing and assembly.</title>
        <authorList>
            <person name="Li C."/>
        </authorList>
    </citation>
    <scope>NUCLEOTIDE SEQUENCE</scope>
    <source>
        <strain evidence="2">Pt15</strain>
    </source>
</reference>
<dbReference type="PANTHER" id="PTHR31912:SF34">
    <property type="entry name" value="NOTOCHORD-RELATED PROTEIN"/>
    <property type="match status" value="1"/>
</dbReference>
<gene>
    <name evidence="2" type="ORF">PtA15_11A421</name>
</gene>
<evidence type="ECO:0008006" key="4">
    <source>
        <dbReference type="Google" id="ProtNLM"/>
    </source>
</evidence>
<organism evidence="2 3">
    <name type="scientific">Puccinia triticina</name>
    <dbReference type="NCBI Taxonomy" id="208348"/>
    <lineage>
        <taxon>Eukaryota</taxon>
        <taxon>Fungi</taxon>
        <taxon>Dikarya</taxon>
        <taxon>Basidiomycota</taxon>
        <taxon>Pucciniomycotina</taxon>
        <taxon>Pucciniomycetes</taxon>
        <taxon>Pucciniales</taxon>
        <taxon>Pucciniaceae</taxon>
        <taxon>Puccinia</taxon>
    </lineage>
</organism>